<comment type="caution">
    <text evidence="1">The sequence shown here is derived from an EMBL/GenBank/DDBJ whole genome shotgun (WGS) entry which is preliminary data.</text>
</comment>
<gene>
    <name evidence="1" type="ORF">CPB84DRAFT_1826100</name>
</gene>
<sequence length="132" mass="14841">MTNNLLAYTPPPASDMGTQYGEGVVERLGRVCTVPFQINLVCPRPLTTYTPQSSTTYQRHEQRSRLFPIVEDYPLVTCSDLRWDGARAAYTPPLISVLGTQRRKSVAQQLDPSISSAYTSATHHFPNRKKEQ</sequence>
<dbReference type="Proteomes" id="UP000724874">
    <property type="component" value="Unassembled WGS sequence"/>
</dbReference>
<evidence type="ECO:0000313" key="2">
    <source>
        <dbReference type="Proteomes" id="UP000724874"/>
    </source>
</evidence>
<reference evidence="1" key="1">
    <citation type="submission" date="2020-11" db="EMBL/GenBank/DDBJ databases">
        <authorList>
            <consortium name="DOE Joint Genome Institute"/>
            <person name="Ahrendt S."/>
            <person name="Riley R."/>
            <person name="Andreopoulos W."/>
            <person name="LaButti K."/>
            <person name="Pangilinan J."/>
            <person name="Ruiz-duenas F.J."/>
            <person name="Barrasa J.M."/>
            <person name="Sanchez-Garcia M."/>
            <person name="Camarero S."/>
            <person name="Miyauchi S."/>
            <person name="Serrano A."/>
            <person name="Linde D."/>
            <person name="Babiker R."/>
            <person name="Drula E."/>
            <person name="Ayuso-Fernandez I."/>
            <person name="Pacheco R."/>
            <person name="Padilla G."/>
            <person name="Ferreira P."/>
            <person name="Barriuso J."/>
            <person name="Kellner H."/>
            <person name="Castanera R."/>
            <person name="Alfaro M."/>
            <person name="Ramirez L."/>
            <person name="Pisabarro A.G."/>
            <person name="Kuo A."/>
            <person name="Tritt A."/>
            <person name="Lipzen A."/>
            <person name="He G."/>
            <person name="Yan M."/>
            <person name="Ng V."/>
            <person name="Cullen D."/>
            <person name="Martin F."/>
            <person name="Rosso M.-N."/>
            <person name="Henrissat B."/>
            <person name="Hibbett D."/>
            <person name="Martinez A.T."/>
            <person name="Grigoriev I.V."/>
        </authorList>
    </citation>
    <scope>NUCLEOTIDE SEQUENCE</scope>
    <source>
        <strain evidence="1">AH 44721</strain>
    </source>
</reference>
<name>A0A9P5NKG1_GYMJU</name>
<keyword evidence="2" id="KW-1185">Reference proteome</keyword>
<accession>A0A9P5NKG1</accession>
<proteinExistence type="predicted"/>
<evidence type="ECO:0000313" key="1">
    <source>
        <dbReference type="EMBL" id="KAF8892808.1"/>
    </source>
</evidence>
<protein>
    <submittedName>
        <fullName evidence="1">Uncharacterized protein</fullName>
    </submittedName>
</protein>
<dbReference type="AlphaFoldDB" id="A0A9P5NKG1"/>
<organism evidence="1 2">
    <name type="scientific">Gymnopilus junonius</name>
    <name type="common">Spectacular rustgill mushroom</name>
    <name type="synonym">Gymnopilus spectabilis subsp. junonius</name>
    <dbReference type="NCBI Taxonomy" id="109634"/>
    <lineage>
        <taxon>Eukaryota</taxon>
        <taxon>Fungi</taxon>
        <taxon>Dikarya</taxon>
        <taxon>Basidiomycota</taxon>
        <taxon>Agaricomycotina</taxon>
        <taxon>Agaricomycetes</taxon>
        <taxon>Agaricomycetidae</taxon>
        <taxon>Agaricales</taxon>
        <taxon>Agaricineae</taxon>
        <taxon>Hymenogastraceae</taxon>
        <taxon>Gymnopilus</taxon>
    </lineage>
</organism>
<dbReference type="EMBL" id="JADNYJ010000068">
    <property type="protein sequence ID" value="KAF8892808.1"/>
    <property type="molecule type" value="Genomic_DNA"/>
</dbReference>